<proteinExistence type="predicted"/>
<gene>
    <name evidence="1" type="ordered locus">MTR_4g116465</name>
</gene>
<evidence type="ECO:0000313" key="1">
    <source>
        <dbReference type="EMBL" id="KEH32159.1"/>
    </source>
</evidence>
<protein>
    <submittedName>
        <fullName evidence="1 2">Uncharacterized protein</fullName>
    </submittedName>
</protein>
<evidence type="ECO:0000313" key="3">
    <source>
        <dbReference type="Proteomes" id="UP000002051"/>
    </source>
</evidence>
<dbReference type="AlphaFoldDB" id="A0A072UQP5"/>
<reference evidence="2" key="3">
    <citation type="submission" date="2015-04" db="UniProtKB">
        <authorList>
            <consortium name="EnsemblPlants"/>
        </authorList>
    </citation>
    <scope>IDENTIFICATION</scope>
    <source>
        <strain evidence="2">cv. Jemalong A17</strain>
    </source>
</reference>
<dbReference type="EnsemblPlants" id="KEH32159">
    <property type="protein sequence ID" value="KEH32159"/>
    <property type="gene ID" value="MTR_4g116465"/>
</dbReference>
<dbReference type="HOGENOM" id="CLU_2625702_0_0_1"/>
<reference evidence="1 3" key="2">
    <citation type="journal article" date="2014" name="BMC Genomics">
        <title>An improved genome release (version Mt4.0) for the model legume Medicago truncatula.</title>
        <authorList>
            <person name="Tang H."/>
            <person name="Krishnakumar V."/>
            <person name="Bidwell S."/>
            <person name="Rosen B."/>
            <person name="Chan A."/>
            <person name="Zhou S."/>
            <person name="Gentzbittel L."/>
            <person name="Childs K.L."/>
            <person name="Yandell M."/>
            <person name="Gundlach H."/>
            <person name="Mayer K.F."/>
            <person name="Schwartz D.C."/>
            <person name="Town C.D."/>
        </authorList>
    </citation>
    <scope>GENOME REANNOTATION</scope>
    <source>
        <strain evidence="1">A17</strain>
        <strain evidence="2 3">cv. Jemalong A17</strain>
    </source>
</reference>
<sequence>MNLFIQANVIVLEYIKWKTCTFAREKHPGNTGTWTTFDDIHPNLIVHHDNSVRSRNIKPFSHGYAESTATTTKLNPTK</sequence>
<organism evidence="1 3">
    <name type="scientific">Medicago truncatula</name>
    <name type="common">Barrel medic</name>
    <name type="synonym">Medicago tribuloides</name>
    <dbReference type="NCBI Taxonomy" id="3880"/>
    <lineage>
        <taxon>Eukaryota</taxon>
        <taxon>Viridiplantae</taxon>
        <taxon>Streptophyta</taxon>
        <taxon>Embryophyta</taxon>
        <taxon>Tracheophyta</taxon>
        <taxon>Spermatophyta</taxon>
        <taxon>Magnoliopsida</taxon>
        <taxon>eudicotyledons</taxon>
        <taxon>Gunneridae</taxon>
        <taxon>Pentapetalae</taxon>
        <taxon>rosids</taxon>
        <taxon>fabids</taxon>
        <taxon>Fabales</taxon>
        <taxon>Fabaceae</taxon>
        <taxon>Papilionoideae</taxon>
        <taxon>50 kb inversion clade</taxon>
        <taxon>NPAAA clade</taxon>
        <taxon>Hologalegina</taxon>
        <taxon>IRL clade</taxon>
        <taxon>Trifolieae</taxon>
        <taxon>Medicago</taxon>
    </lineage>
</organism>
<dbReference type="EMBL" id="CM001220">
    <property type="protein sequence ID" value="KEH32159.1"/>
    <property type="molecule type" value="Genomic_DNA"/>
</dbReference>
<dbReference type="Proteomes" id="UP000002051">
    <property type="component" value="Chromosome 4"/>
</dbReference>
<reference evidence="1 3" key="1">
    <citation type="journal article" date="2011" name="Nature">
        <title>The Medicago genome provides insight into the evolution of rhizobial symbioses.</title>
        <authorList>
            <person name="Young N.D."/>
            <person name="Debelle F."/>
            <person name="Oldroyd G.E."/>
            <person name="Geurts R."/>
            <person name="Cannon S.B."/>
            <person name="Udvardi M.K."/>
            <person name="Benedito V.A."/>
            <person name="Mayer K.F."/>
            <person name="Gouzy J."/>
            <person name="Schoof H."/>
            <person name="Van de Peer Y."/>
            <person name="Proost S."/>
            <person name="Cook D.R."/>
            <person name="Meyers B.C."/>
            <person name="Spannagl M."/>
            <person name="Cheung F."/>
            <person name="De Mita S."/>
            <person name="Krishnakumar V."/>
            <person name="Gundlach H."/>
            <person name="Zhou S."/>
            <person name="Mudge J."/>
            <person name="Bharti A.K."/>
            <person name="Murray J.D."/>
            <person name="Naoumkina M.A."/>
            <person name="Rosen B."/>
            <person name="Silverstein K.A."/>
            <person name="Tang H."/>
            <person name="Rombauts S."/>
            <person name="Zhao P.X."/>
            <person name="Zhou P."/>
            <person name="Barbe V."/>
            <person name="Bardou P."/>
            <person name="Bechner M."/>
            <person name="Bellec A."/>
            <person name="Berger A."/>
            <person name="Berges H."/>
            <person name="Bidwell S."/>
            <person name="Bisseling T."/>
            <person name="Choisne N."/>
            <person name="Couloux A."/>
            <person name="Denny R."/>
            <person name="Deshpande S."/>
            <person name="Dai X."/>
            <person name="Doyle J.J."/>
            <person name="Dudez A.M."/>
            <person name="Farmer A.D."/>
            <person name="Fouteau S."/>
            <person name="Franken C."/>
            <person name="Gibelin C."/>
            <person name="Gish J."/>
            <person name="Goldstein S."/>
            <person name="Gonzalez A.J."/>
            <person name="Green P.J."/>
            <person name="Hallab A."/>
            <person name="Hartog M."/>
            <person name="Hua A."/>
            <person name="Humphray S.J."/>
            <person name="Jeong D.H."/>
            <person name="Jing Y."/>
            <person name="Jocker A."/>
            <person name="Kenton S.M."/>
            <person name="Kim D.J."/>
            <person name="Klee K."/>
            <person name="Lai H."/>
            <person name="Lang C."/>
            <person name="Lin S."/>
            <person name="Macmil S.L."/>
            <person name="Magdelenat G."/>
            <person name="Matthews L."/>
            <person name="McCorrison J."/>
            <person name="Monaghan E.L."/>
            <person name="Mun J.H."/>
            <person name="Najar F.Z."/>
            <person name="Nicholson C."/>
            <person name="Noirot C."/>
            <person name="O'Bleness M."/>
            <person name="Paule C.R."/>
            <person name="Poulain J."/>
            <person name="Prion F."/>
            <person name="Qin B."/>
            <person name="Qu C."/>
            <person name="Retzel E.F."/>
            <person name="Riddle C."/>
            <person name="Sallet E."/>
            <person name="Samain S."/>
            <person name="Samson N."/>
            <person name="Sanders I."/>
            <person name="Saurat O."/>
            <person name="Scarpelli C."/>
            <person name="Schiex T."/>
            <person name="Segurens B."/>
            <person name="Severin A.J."/>
            <person name="Sherrier D.J."/>
            <person name="Shi R."/>
            <person name="Sims S."/>
            <person name="Singer S.R."/>
            <person name="Sinharoy S."/>
            <person name="Sterck L."/>
            <person name="Viollet A."/>
            <person name="Wang B.B."/>
            <person name="Wang K."/>
            <person name="Wang M."/>
            <person name="Wang X."/>
            <person name="Warfsmann J."/>
            <person name="Weissenbach J."/>
            <person name="White D.D."/>
            <person name="White J.D."/>
            <person name="Wiley G.B."/>
            <person name="Wincker P."/>
            <person name="Xing Y."/>
            <person name="Yang L."/>
            <person name="Yao Z."/>
            <person name="Ying F."/>
            <person name="Zhai J."/>
            <person name="Zhou L."/>
            <person name="Zuber A."/>
            <person name="Denarie J."/>
            <person name="Dixon R.A."/>
            <person name="May G.D."/>
            <person name="Schwartz D.C."/>
            <person name="Rogers J."/>
            <person name="Quetier F."/>
            <person name="Town C.D."/>
            <person name="Roe B.A."/>
        </authorList>
    </citation>
    <scope>NUCLEOTIDE SEQUENCE [LARGE SCALE GENOMIC DNA]</scope>
    <source>
        <strain evidence="1">A17</strain>
        <strain evidence="2 3">cv. Jemalong A17</strain>
    </source>
</reference>
<accession>A0A072UQP5</accession>
<evidence type="ECO:0000313" key="2">
    <source>
        <dbReference type="EnsemblPlants" id="KEH32159"/>
    </source>
</evidence>
<name>A0A072UQP5_MEDTR</name>
<keyword evidence="3" id="KW-1185">Reference proteome</keyword>